<dbReference type="EMBL" id="JANBOI010000418">
    <property type="protein sequence ID" value="KAJ1730702.1"/>
    <property type="molecule type" value="Genomic_DNA"/>
</dbReference>
<dbReference type="OrthoDB" id="5593159at2759"/>
<keyword evidence="3" id="KW-1185">Reference proteome</keyword>
<comment type="caution">
    <text evidence="2">The sequence shown here is derived from an EMBL/GenBank/DDBJ whole genome shotgun (WGS) entry which is preliminary data.</text>
</comment>
<evidence type="ECO:0000313" key="2">
    <source>
        <dbReference type="EMBL" id="KAJ1730702.1"/>
    </source>
</evidence>
<name>A0A9W8CWS7_9FUNG</name>
<protein>
    <submittedName>
        <fullName evidence="2">Uncharacterized protein</fullName>
    </submittedName>
</protein>
<proteinExistence type="predicted"/>
<evidence type="ECO:0000256" key="1">
    <source>
        <dbReference type="SAM" id="MobiDB-lite"/>
    </source>
</evidence>
<dbReference type="Proteomes" id="UP001143981">
    <property type="component" value="Unassembled WGS sequence"/>
</dbReference>
<reference evidence="2" key="1">
    <citation type="submission" date="2022-07" db="EMBL/GenBank/DDBJ databases">
        <title>Phylogenomic reconstructions and comparative analyses of Kickxellomycotina fungi.</title>
        <authorList>
            <person name="Reynolds N.K."/>
            <person name="Stajich J.E."/>
            <person name="Barry K."/>
            <person name="Grigoriev I.V."/>
            <person name="Crous P."/>
            <person name="Smith M.E."/>
        </authorList>
    </citation>
    <scope>NUCLEOTIDE SEQUENCE</scope>
    <source>
        <strain evidence="2">BCRC 34381</strain>
    </source>
</reference>
<organism evidence="2 3">
    <name type="scientific">Coemansia biformis</name>
    <dbReference type="NCBI Taxonomy" id="1286918"/>
    <lineage>
        <taxon>Eukaryota</taxon>
        <taxon>Fungi</taxon>
        <taxon>Fungi incertae sedis</taxon>
        <taxon>Zoopagomycota</taxon>
        <taxon>Kickxellomycotina</taxon>
        <taxon>Kickxellomycetes</taxon>
        <taxon>Kickxellales</taxon>
        <taxon>Kickxellaceae</taxon>
        <taxon>Coemansia</taxon>
    </lineage>
</organism>
<dbReference type="AlphaFoldDB" id="A0A9W8CWS7"/>
<sequence length="124" mass="13751">MLQRKAPAETILPDVPARARAFAYRPYRTSFVGEEGSTVCADESDGDGSDGSDSKPAAKIVWRAPTAENDRLQLGRMHASAAHARIREARRLVDDARFEYACDALYECQRGFNFLGRANFSPKL</sequence>
<evidence type="ECO:0000313" key="3">
    <source>
        <dbReference type="Proteomes" id="UP001143981"/>
    </source>
</evidence>
<accession>A0A9W8CWS7</accession>
<feature type="region of interest" description="Disordered" evidence="1">
    <location>
        <begin position="36"/>
        <end position="58"/>
    </location>
</feature>
<gene>
    <name evidence="2" type="ORF">LPJ61_002879</name>
</gene>